<accession>A0AAP7BWM4</accession>
<dbReference type="EMBL" id="JAALLZ010000006">
    <property type="protein sequence ID" value="NGU31161.1"/>
    <property type="molecule type" value="Genomic_DNA"/>
</dbReference>
<protein>
    <recommendedName>
        <fullName evidence="3">Zinc-ribbon domain-containing protein</fullName>
    </recommendedName>
</protein>
<dbReference type="AlphaFoldDB" id="A0AAP7BWM4"/>
<dbReference type="InterPro" id="IPR036388">
    <property type="entry name" value="WH-like_DNA-bd_sf"/>
</dbReference>
<dbReference type="Gene3D" id="1.10.10.10">
    <property type="entry name" value="Winged helix-like DNA-binding domain superfamily/Winged helix DNA-binding domain"/>
    <property type="match status" value="1"/>
</dbReference>
<dbReference type="RefSeq" id="WP_164801104.1">
    <property type="nucleotide sequence ID" value="NZ_JAALLZ010000006.1"/>
</dbReference>
<sequence>MAKRKTHEEFIQEVKELYGNEYEILGEYKGANIKILVRHNICGHEWEVIPSNLLRGQGCPVCSGRTTKLGVNTIWDTDRWMVDLGVFEEDAKRYSKCSNKKITVKCPDCGREKKTKPYVIYDNKSIFCSCGDGKSYPEKFIFNLLEQLDLEFETEYKSRWSNDKRYDFYMKNKSCIIEAHGGQHYDKGFKSIGGRTFKEEQANDKFKRDIALKNGIKHYVELDCRNSNLEWIKNSILNSELNDLFDLSKVNWNKCVEFANKNIVKEVCDYWNNRKDGETTADVGQVFKISRTSVINYLKKGAKLRWCNYNVKEEIIKCGKKSGGYNKRKVEIFKNNQSLGIFPSCTELERQSEELFRVKLWNSAISEVCNNKKSQYKGFTFKYVEDNNSNISKIA</sequence>
<evidence type="ECO:0008006" key="3">
    <source>
        <dbReference type="Google" id="ProtNLM"/>
    </source>
</evidence>
<evidence type="ECO:0000313" key="1">
    <source>
        <dbReference type="EMBL" id="NGU31161.1"/>
    </source>
</evidence>
<proteinExistence type="predicted"/>
<reference evidence="1 2" key="1">
    <citation type="submission" date="2020-02" db="EMBL/GenBank/DDBJ databases">
        <title>Genomic Insights into the Phylogeny and Genetic Plasticity of the Human and Animal Enteric Pathogen Clostridium perfringens.</title>
        <authorList>
            <person name="Feng Y."/>
            <person name="Hu Y."/>
        </authorList>
    </citation>
    <scope>NUCLEOTIDE SEQUENCE [LARGE SCALE GENOMIC DNA]</scope>
    <source>
        <strain evidence="1 2">CP-40</strain>
    </source>
</reference>
<organism evidence="1 2">
    <name type="scientific">Clostridium perfringens</name>
    <dbReference type="NCBI Taxonomy" id="1502"/>
    <lineage>
        <taxon>Bacteria</taxon>
        <taxon>Bacillati</taxon>
        <taxon>Bacillota</taxon>
        <taxon>Clostridia</taxon>
        <taxon>Eubacteriales</taxon>
        <taxon>Clostridiaceae</taxon>
        <taxon>Clostridium</taxon>
    </lineage>
</organism>
<evidence type="ECO:0000313" key="2">
    <source>
        <dbReference type="Proteomes" id="UP000481454"/>
    </source>
</evidence>
<name>A0AAP7BWM4_CLOPF</name>
<comment type="caution">
    <text evidence="1">The sequence shown here is derived from an EMBL/GenBank/DDBJ whole genome shotgun (WGS) entry which is preliminary data.</text>
</comment>
<gene>
    <name evidence="1" type="ORF">G6Z34_13810</name>
</gene>
<dbReference type="Proteomes" id="UP000481454">
    <property type="component" value="Unassembled WGS sequence"/>
</dbReference>
<dbReference type="Gene3D" id="3.40.960.10">
    <property type="entry name" value="VSR Endonuclease"/>
    <property type="match status" value="1"/>
</dbReference>